<dbReference type="RefSeq" id="XP_035827109.1">
    <property type="nucleotide sequence ID" value="XM_035971216.1"/>
</dbReference>
<sequence>MRAYVDQEDIKGVTPLGACCWDDFHETAEALIRHGAEIDTPDVMGETPLFRACDHVSINCVRVLIEKGCDVNIAKESGETPLMVALPSLTYSYECKEKKISDMLEICQMLINAGCDLDAQDSRGRTALHHVVDNRDVFGLCLLAENGCNLEVCDESRQTPFQNALFQAVPAFEIARFLVYYGANCREEISVRRHGRMEMKSPLALAIEAAPLGDQLDKVRERYLLLRVLKEAAYPYLGGLSSIMVLPQVSQNPHPIDQYRAVERETADWMRSEVPVSLKFQARLKLREMLGVRNTLSRIDSLPVGKYLKSYITFNLEKELPLSRNCMLHVYIKDGENKKLEDLLQNGADVNFMVDGKTPLATAISQKNLKAFRILFSSCVTSMGQNPINAKGDTPVHLAAAYGFINIIDDIIHAGGSVNALNKKRYTPLYSSVAAGHFEVASLLIRRGAEVNGEEILTVPLLHLAAASHNIEVVEMMLERGVEANLRDRQGNTPLHIVASQAHVYLDQRLCLPALYRSNLEMNLDMIAMNMNGLRARPTVPGKEKYQDVARLLLEHGADVTVYNSQSLTPLEMAETGDDPILIDILKIMT</sequence>
<feature type="repeat" description="ANK" evidence="3">
    <location>
        <begin position="462"/>
        <end position="489"/>
    </location>
</feature>
<dbReference type="Pfam" id="PF13637">
    <property type="entry name" value="Ank_4"/>
    <property type="match status" value="1"/>
</dbReference>
<feature type="repeat" description="ANK" evidence="3">
    <location>
        <begin position="44"/>
        <end position="76"/>
    </location>
</feature>
<evidence type="ECO:0000256" key="1">
    <source>
        <dbReference type="ARBA" id="ARBA00022737"/>
    </source>
</evidence>
<dbReference type="PRINTS" id="PR01415">
    <property type="entry name" value="ANKYRIN"/>
</dbReference>
<dbReference type="PROSITE" id="PS50297">
    <property type="entry name" value="ANK_REP_REGION"/>
    <property type="match status" value="4"/>
</dbReference>
<evidence type="ECO:0000256" key="3">
    <source>
        <dbReference type="PROSITE-ProRule" id="PRU00023"/>
    </source>
</evidence>
<dbReference type="PANTHER" id="PTHR24198:SF165">
    <property type="entry name" value="ANKYRIN REPEAT-CONTAINING PROTEIN-RELATED"/>
    <property type="match status" value="1"/>
</dbReference>
<evidence type="ECO:0000313" key="5">
    <source>
        <dbReference type="RefSeq" id="XP_035827109.1"/>
    </source>
</evidence>
<feature type="repeat" description="ANK" evidence="3">
    <location>
        <begin position="424"/>
        <end position="456"/>
    </location>
</feature>
<dbReference type="InterPro" id="IPR036770">
    <property type="entry name" value="Ankyrin_rpt-contain_sf"/>
</dbReference>
<gene>
    <name evidence="5" type="primary">LOC118478182</name>
</gene>
<evidence type="ECO:0000256" key="2">
    <source>
        <dbReference type="ARBA" id="ARBA00023043"/>
    </source>
</evidence>
<dbReference type="Proteomes" id="UP000694888">
    <property type="component" value="Unplaced"/>
</dbReference>
<evidence type="ECO:0000313" key="4">
    <source>
        <dbReference type="Proteomes" id="UP000694888"/>
    </source>
</evidence>
<accession>A0ABM1VXG6</accession>
<keyword evidence="2 3" id="KW-0040">ANK repeat</keyword>
<dbReference type="GeneID" id="118478182"/>
<proteinExistence type="predicted"/>
<organism evidence="4 5">
    <name type="scientific">Aplysia californica</name>
    <name type="common">California sea hare</name>
    <dbReference type="NCBI Taxonomy" id="6500"/>
    <lineage>
        <taxon>Eukaryota</taxon>
        <taxon>Metazoa</taxon>
        <taxon>Spiralia</taxon>
        <taxon>Lophotrochozoa</taxon>
        <taxon>Mollusca</taxon>
        <taxon>Gastropoda</taxon>
        <taxon>Heterobranchia</taxon>
        <taxon>Euthyneura</taxon>
        <taxon>Tectipleura</taxon>
        <taxon>Aplysiida</taxon>
        <taxon>Aplysioidea</taxon>
        <taxon>Aplysiidae</taxon>
        <taxon>Aplysia</taxon>
    </lineage>
</organism>
<dbReference type="SMART" id="SM00248">
    <property type="entry name" value="ANK"/>
    <property type="match status" value="11"/>
</dbReference>
<keyword evidence="4" id="KW-1185">Reference proteome</keyword>
<dbReference type="PANTHER" id="PTHR24198">
    <property type="entry name" value="ANKYRIN REPEAT AND PROTEIN KINASE DOMAIN-CONTAINING PROTEIN"/>
    <property type="match status" value="1"/>
</dbReference>
<dbReference type="PROSITE" id="PS50088">
    <property type="entry name" value="ANK_REPEAT"/>
    <property type="match status" value="4"/>
</dbReference>
<feature type="repeat" description="ANK" evidence="3">
    <location>
        <begin position="391"/>
        <end position="423"/>
    </location>
</feature>
<dbReference type="InterPro" id="IPR002110">
    <property type="entry name" value="Ankyrin_rpt"/>
</dbReference>
<dbReference type="Gene3D" id="1.25.40.20">
    <property type="entry name" value="Ankyrin repeat-containing domain"/>
    <property type="match status" value="3"/>
</dbReference>
<name>A0ABM1VXG6_APLCA</name>
<protein>
    <submittedName>
        <fullName evidence="5">Serine/threonine-protein phosphatase 6 regulatory ankyrin repeat subunit B-like</fullName>
    </submittedName>
</protein>
<dbReference type="SUPFAM" id="SSF48403">
    <property type="entry name" value="Ankyrin repeat"/>
    <property type="match status" value="2"/>
</dbReference>
<dbReference type="Pfam" id="PF12796">
    <property type="entry name" value="Ank_2"/>
    <property type="match status" value="3"/>
</dbReference>
<reference evidence="5" key="1">
    <citation type="submission" date="2025-08" db="UniProtKB">
        <authorList>
            <consortium name="RefSeq"/>
        </authorList>
    </citation>
    <scope>IDENTIFICATION</scope>
</reference>
<keyword evidence="1" id="KW-0677">Repeat</keyword>